<evidence type="ECO:0000313" key="1">
    <source>
        <dbReference type="EMBL" id="KAH6942426.1"/>
    </source>
</evidence>
<comment type="caution">
    <text evidence="1">The sequence shown here is derived from an EMBL/GenBank/DDBJ whole genome shotgun (WGS) entry which is preliminary data.</text>
</comment>
<dbReference type="Proteomes" id="UP000821845">
    <property type="component" value="Chromosome 10"/>
</dbReference>
<reference evidence="1" key="1">
    <citation type="submission" date="2020-05" db="EMBL/GenBank/DDBJ databases">
        <title>Large-scale comparative analyses of tick genomes elucidate their genetic diversity and vector capacities.</title>
        <authorList>
            <person name="Jia N."/>
            <person name="Wang J."/>
            <person name="Shi W."/>
            <person name="Du L."/>
            <person name="Sun Y."/>
            <person name="Zhan W."/>
            <person name="Jiang J."/>
            <person name="Wang Q."/>
            <person name="Zhang B."/>
            <person name="Ji P."/>
            <person name="Sakyi L.B."/>
            <person name="Cui X."/>
            <person name="Yuan T."/>
            <person name="Jiang B."/>
            <person name="Yang W."/>
            <person name="Lam T.T.-Y."/>
            <person name="Chang Q."/>
            <person name="Ding S."/>
            <person name="Wang X."/>
            <person name="Zhu J."/>
            <person name="Ruan X."/>
            <person name="Zhao L."/>
            <person name="Wei J."/>
            <person name="Que T."/>
            <person name="Du C."/>
            <person name="Cheng J."/>
            <person name="Dai P."/>
            <person name="Han X."/>
            <person name="Huang E."/>
            <person name="Gao Y."/>
            <person name="Liu J."/>
            <person name="Shao H."/>
            <person name="Ye R."/>
            <person name="Li L."/>
            <person name="Wei W."/>
            <person name="Wang X."/>
            <person name="Wang C."/>
            <person name="Yang T."/>
            <person name="Huo Q."/>
            <person name="Li W."/>
            <person name="Guo W."/>
            <person name="Chen H."/>
            <person name="Zhou L."/>
            <person name="Ni X."/>
            <person name="Tian J."/>
            <person name="Zhou Y."/>
            <person name="Sheng Y."/>
            <person name="Liu T."/>
            <person name="Pan Y."/>
            <person name="Xia L."/>
            <person name="Li J."/>
            <person name="Zhao F."/>
            <person name="Cao W."/>
        </authorList>
    </citation>
    <scope>NUCLEOTIDE SEQUENCE</scope>
    <source>
        <strain evidence="1">Hyas-2018</strain>
    </source>
</reference>
<accession>A0ACB7T8I4</accession>
<proteinExistence type="predicted"/>
<evidence type="ECO:0000313" key="2">
    <source>
        <dbReference type="Proteomes" id="UP000821845"/>
    </source>
</evidence>
<name>A0ACB7T8I4_HYAAI</name>
<keyword evidence="2" id="KW-1185">Reference proteome</keyword>
<protein>
    <submittedName>
        <fullName evidence="1">Uncharacterized protein</fullName>
    </submittedName>
</protein>
<gene>
    <name evidence="1" type="ORF">HPB50_005489</name>
</gene>
<sequence>MVERACEARPGLSAVDKHEVELGQKVRHSQHARSSRCTWATAGAPCSRSGRPSSRTWSPRAPRPSVSSRKGLSAVSKKVHLQKWNIDPGEFNKPVNMANHGSHPKSDMTNVRLVIIKRSSVQRIWCATVVPKKSARRIWRTTVVVPDNNILKDGSPPGDLSRAFSKPVLGVHQDSSLVEDEPTTGSSVQDSAASRSATPSWARSSRLRRVASTTKKQAASPCPSEASSTPARVAAWRTGRACWEDVKDVYYEEDKEEDGSGTPVIVVFLAAHGLAEYVDLFSREKVDLDVLTRFSGRKTSRSWACYLDHGRSWSGQLSKDELHSRIPDNLLTRGCRIQSLPSLEDEAD</sequence>
<organism evidence="1 2">
    <name type="scientific">Hyalomma asiaticum</name>
    <name type="common">Tick</name>
    <dbReference type="NCBI Taxonomy" id="266040"/>
    <lineage>
        <taxon>Eukaryota</taxon>
        <taxon>Metazoa</taxon>
        <taxon>Ecdysozoa</taxon>
        <taxon>Arthropoda</taxon>
        <taxon>Chelicerata</taxon>
        <taxon>Arachnida</taxon>
        <taxon>Acari</taxon>
        <taxon>Parasitiformes</taxon>
        <taxon>Ixodida</taxon>
        <taxon>Ixodoidea</taxon>
        <taxon>Ixodidae</taxon>
        <taxon>Hyalomminae</taxon>
        <taxon>Hyalomma</taxon>
    </lineage>
</organism>
<dbReference type="EMBL" id="CM023490">
    <property type="protein sequence ID" value="KAH6942426.1"/>
    <property type="molecule type" value="Genomic_DNA"/>
</dbReference>